<accession>A0A1I5BFQ0</accession>
<gene>
    <name evidence="1" type="ORF">SAMN05660413_02354</name>
</gene>
<keyword evidence="2" id="KW-1185">Reference proteome</keyword>
<proteinExistence type="predicted"/>
<organism evidence="1 2">
    <name type="scientific">Salegentibacter flavus</name>
    <dbReference type="NCBI Taxonomy" id="287099"/>
    <lineage>
        <taxon>Bacteria</taxon>
        <taxon>Pseudomonadati</taxon>
        <taxon>Bacteroidota</taxon>
        <taxon>Flavobacteriia</taxon>
        <taxon>Flavobacteriales</taxon>
        <taxon>Flavobacteriaceae</taxon>
        <taxon>Salegentibacter</taxon>
    </lineage>
</organism>
<name>A0A1I5BFQ0_9FLAO</name>
<reference evidence="1 2" key="1">
    <citation type="submission" date="2016-10" db="EMBL/GenBank/DDBJ databases">
        <authorList>
            <person name="de Groot N.N."/>
        </authorList>
    </citation>
    <scope>NUCLEOTIDE SEQUENCE [LARGE SCALE GENOMIC DNA]</scope>
    <source>
        <strain evidence="1 2">DSM 17794</strain>
    </source>
</reference>
<dbReference type="SUPFAM" id="SSF52540">
    <property type="entry name" value="P-loop containing nucleoside triphosphate hydrolases"/>
    <property type="match status" value="1"/>
</dbReference>
<protein>
    <recommendedName>
        <fullName evidence="3">Sulfotransferase domain-containing protein</fullName>
    </recommendedName>
</protein>
<evidence type="ECO:0008006" key="3">
    <source>
        <dbReference type="Google" id="ProtNLM"/>
    </source>
</evidence>
<sequence>MKSKSKGRLFIHLGPPKTGTTSFQYLLQKIEKEEWFYGGITQPRSGKKELSKLIFNYCSGQNNDLKYVCYEIDFHFKKFKNIFISEEMLLVHQNKSSLTDKLSRLKVIAANYNTTYIYVSRSTESVLPSYYQERHRNLPEEYQKNFGSVSSTLSPSSSGGTPGGGKFSFSFYWLLNPTPVGLQI</sequence>
<dbReference type="Proteomes" id="UP000199153">
    <property type="component" value="Unassembled WGS sequence"/>
</dbReference>
<evidence type="ECO:0000313" key="1">
    <source>
        <dbReference type="EMBL" id="SFN73563.1"/>
    </source>
</evidence>
<evidence type="ECO:0000313" key="2">
    <source>
        <dbReference type="Proteomes" id="UP000199153"/>
    </source>
</evidence>
<dbReference type="InterPro" id="IPR027417">
    <property type="entry name" value="P-loop_NTPase"/>
</dbReference>
<dbReference type="EMBL" id="FOVL01000015">
    <property type="protein sequence ID" value="SFN73563.1"/>
    <property type="molecule type" value="Genomic_DNA"/>
</dbReference>
<dbReference type="AlphaFoldDB" id="A0A1I5BFQ0"/>